<gene>
    <name evidence="5" type="ORF">I4X03_016870</name>
</gene>
<proteinExistence type="inferred from homology"/>
<name>A0ABS7SSK2_9BURK</name>
<dbReference type="InterPro" id="IPR029058">
    <property type="entry name" value="AB_hydrolase_fold"/>
</dbReference>
<comment type="caution">
    <text evidence="5">The sequence shown here is derived from an EMBL/GenBank/DDBJ whole genome shotgun (WGS) entry which is preliminary data.</text>
</comment>
<reference evidence="5 6" key="2">
    <citation type="submission" date="2021-08" db="EMBL/GenBank/DDBJ databases">
        <title>Massilia sp. R798.</title>
        <authorList>
            <person name="Baek J.H."/>
            <person name="Jung H.S."/>
            <person name="Kim K.R."/>
            <person name="Jeon C.O."/>
        </authorList>
    </citation>
    <scope>NUCLEOTIDE SEQUENCE [LARGE SCALE GENOMIC DNA]</scope>
    <source>
        <strain evidence="5 6">R798</strain>
    </source>
</reference>
<evidence type="ECO:0000256" key="3">
    <source>
        <dbReference type="SAM" id="SignalP"/>
    </source>
</evidence>
<keyword evidence="3" id="KW-0732">Signal</keyword>
<dbReference type="Pfam" id="PF00561">
    <property type="entry name" value="Abhydrolase_1"/>
    <property type="match status" value="1"/>
</dbReference>
<dbReference type="SUPFAM" id="SSF53474">
    <property type="entry name" value="alpha/beta-Hydrolases"/>
    <property type="match status" value="1"/>
</dbReference>
<reference evidence="5 6" key="1">
    <citation type="submission" date="2021-01" db="EMBL/GenBank/DDBJ databases">
        <authorList>
            <person name="Ruan W."/>
            <person name="Khan S.A."/>
            <person name="Jeon C.O."/>
        </authorList>
    </citation>
    <scope>NUCLEOTIDE SEQUENCE [LARGE SCALE GENOMIC DNA]</scope>
    <source>
        <strain evidence="5 6">R798</strain>
    </source>
</reference>
<evidence type="ECO:0000313" key="6">
    <source>
        <dbReference type="Proteomes" id="UP000809349"/>
    </source>
</evidence>
<sequence length="487" mass="51499">MQRPFLGVLVKLSACLAIVLFPLLLSSHAAGATPPSQAGRTCHLPGSEEPLRCLKVTVPLDYAAPASTIDIHVTVAPAFRESARPDPLFILAGGPGQAGSDVLGFLDQVFRRVRATRDIVFIDQRGTGLSGKLDCASKPEYETMSDTQLQAIAAGCIASLGKNFSAYTTANAARDIDMVRRAIGYGKINLWGGSYGTRLGQAYARAFPAQVRSLILDGVAAPDQIIPAGGVDGKAALDGLFRACAKDQACNKAFPALRSEFDALVARLGAGPVEVSLANPRTTLPLRESMTRARFLSTVHNVLYSPQDSRRLPYMIHSAHQGRWEPFVARRNASGDFATEGPMAMGLYVAVVCAEDYSRLTPQMAAADASASLLAVGTIKQMETMCKAAQVPAVPLSAPTRIDAPVLMLSGALDPVTPPRRAEAAGQHIARAQHVVVTHAGHGISQLGCGPRLLRTFLDNPAQKLDAKCLSEIPAPTFQVGSAGPHP</sequence>
<evidence type="ECO:0000256" key="1">
    <source>
        <dbReference type="ARBA" id="ARBA00010088"/>
    </source>
</evidence>
<evidence type="ECO:0000259" key="4">
    <source>
        <dbReference type="Pfam" id="PF00561"/>
    </source>
</evidence>
<dbReference type="Proteomes" id="UP000809349">
    <property type="component" value="Unassembled WGS sequence"/>
</dbReference>
<feature type="domain" description="AB hydrolase-1" evidence="4">
    <location>
        <begin position="87"/>
        <end position="443"/>
    </location>
</feature>
<dbReference type="PANTHER" id="PTHR43248:SF25">
    <property type="entry name" value="AB HYDROLASE-1 DOMAIN-CONTAINING PROTEIN-RELATED"/>
    <property type="match status" value="1"/>
</dbReference>
<dbReference type="GO" id="GO:0016787">
    <property type="term" value="F:hydrolase activity"/>
    <property type="evidence" value="ECO:0007669"/>
    <property type="project" value="UniProtKB-KW"/>
</dbReference>
<dbReference type="Gene3D" id="3.40.50.1820">
    <property type="entry name" value="alpha/beta hydrolase"/>
    <property type="match status" value="1"/>
</dbReference>
<feature type="chain" id="PRO_5045090066" evidence="3">
    <location>
        <begin position="33"/>
        <end position="487"/>
    </location>
</feature>
<feature type="signal peptide" evidence="3">
    <location>
        <begin position="1"/>
        <end position="32"/>
    </location>
</feature>
<comment type="similarity">
    <text evidence="1">Belongs to the peptidase S33 family.</text>
</comment>
<dbReference type="PANTHER" id="PTHR43248">
    <property type="entry name" value="2-SUCCINYL-6-HYDROXY-2,4-CYCLOHEXADIENE-1-CARBOXYLATE SYNTHASE"/>
    <property type="match status" value="1"/>
</dbReference>
<dbReference type="EMBL" id="JAFBIL020000006">
    <property type="protein sequence ID" value="MBZ2208943.1"/>
    <property type="molecule type" value="Genomic_DNA"/>
</dbReference>
<dbReference type="PRINTS" id="PR00793">
    <property type="entry name" value="PROAMNOPTASE"/>
</dbReference>
<organism evidence="5 6">
    <name type="scientific">Massilia soli</name>
    <dbReference type="NCBI Taxonomy" id="2792854"/>
    <lineage>
        <taxon>Bacteria</taxon>
        <taxon>Pseudomonadati</taxon>
        <taxon>Pseudomonadota</taxon>
        <taxon>Betaproteobacteria</taxon>
        <taxon>Burkholderiales</taxon>
        <taxon>Oxalobacteraceae</taxon>
        <taxon>Telluria group</taxon>
        <taxon>Massilia</taxon>
    </lineage>
</organism>
<keyword evidence="2 5" id="KW-0378">Hydrolase</keyword>
<evidence type="ECO:0000313" key="5">
    <source>
        <dbReference type="EMBL" id="MBZ2208943.1"/>
    </source>
</evidence>
<protein>
    <submittedName>
        <fullName evidence="5">Alpha/beta hydrolase</fullName>
    </submittedName>
</protein>
<dbReference type="InterPro" id="IPR000073">
    <property type="entry name" value="AB_hydrolase_1"/>
</dbReference>
<keyword evidence="6" id="KW-1185">Reference proteome</keyword>
<dbReference type="InterPro" id="IPR002410">
    <property type="entry name" value="Peptidase_S33"/>
</dbReference>
<accession>A0ABS7SSK2</accession>
<evidence type="ECO:0000256" key="2">
    <source>
        <dbReference type="ARBA" id="ARBA00022801"/>
    </source>
</evidence>
<dbReference type="InterPro" id="IPR051601">
    <property type="entry name" value="Serine_prot/Carboxylest_S33"/>
</dbReference>